<feature type="compositionally biased region" description="Polar residues" evidence="1">
    <location>
        <begin position="187"/>
        <end position="196"/>
    </location>
</feature>
<keyword evidence="2" id="KW-0812">Transmembrane</keyword>
<feature type="compositionally biased region" description="Basic residues" evidence="1">
    <location>
        <begin position="176"/>
        <end position="186"/>
    </location>
</feature>
<keyword evidence="2" id="KW-0472">Membrane</keyword>
<feature type="region of interest" description="Disordered" evidence="1">
    <location>
        <begin position="97"/>
        <end position="131"/>
    </location>
</feature>
<accession>A0A8T0A1V2</accession>
<comment type="caution">
    <text evidence="3">The sequence shown here is derived from an EMBL/GenBank/DDBJ whole genome shotgun (WGS) entry which is preliminary data.</text>
</comment>
<keyword evidence="2" id="KW-1133">Transmembrane helix</keyword>
<keyword evidence="4" id="KW-1185">Reference proteome</keyword>
<dbReference type="AlphaFoldDB" id="A0A8T0A1V2"/>
<gene>
    <name evidence="3" type="ORF">Mgra_00001599</name>
</gene>
<evidence type="ECO:0000313" key="3">
    <source>
        <dbReference type="EMBL" id="KAF7639073.1"/>
    </source>
</evidence>
<sequence>MGRQSSGSSRSSEYSISTIKATTKKVIKTITTKATSTIKKTTVEDKTTTMDDEITAANSLDDFAFSLGIAILAFFIFVVVVCIICFIMRSFRKKKKKNKKDNAGSVHSTPKFKQKPQVTQPSSEPAKDKIIKDKGASSKFDDFPLTEYAPLPGSLLTGSERNTFESMKLMNKKSMLRQPINKKNKFGQRSSSVVVV</sequence>
<feature type="region of interest" description="Disordered" evidence="1">
    <location>
        <begin position="176"/>
        <end position="196"/>
    </location>
</feature>
<dbReference type="Proteomes" id="UP000605970">
    <property type="component" value="Unassembled WGS sequence"/>
</dbReference>
<dbReference type="EMBL" id="JABEBT010000008">
    <property type="protein sequence ID" value="KAF7639073.1"/>
    <property type="molecule type" value="Genomic_DNA"/>
</dbReference>
<organism evidence="3 4">
    <name type="scientific">Meloidogyne graminicola</name>
    <dbReference type="NCBI Taxonomy" id="189291"/>
    <lineage>
        <taxon>Eukaryota</taxon>
        <taxon>Metazoa</taxon>
        <taxon>Ecdysozoa</taxon>
        <taxon>Nematoda</taxon>
        <taxon>Chromadorea</taxon>
        <taxon>Rhabditida</taxon>
        <taxon>Tylenchina</taxon>
        <taxon>Tylenchomorpha</taxon>
        <taxon>Tylenchoidea</taxon>
        <taxon>Meloidogynidae</taxon>
        <taxon>Meloidogyninae</taxon>
        <taxon>Meloidogyne</taxon>
    </lineage>
</organism>
<reference evidence="3" key="1">
    <citation type="journal article" date="2020" name="Ecol. Evol.">
        <title>Genome structure and content of the rice root-knot nematode (Meloidogyne graminicola).</title>
        <authorList>
            <person name="Phan N.T."/>
            <person name="Danchin E.G.J."/>
            <person name="Klopp C."/>
            <person name="Perfus-Barbeoch L."/>
            <person name="Kozlowski D.K."/>
            <person name="Koutsovoulos G.D."/>
            <person name="Lopez-Roques C."/>
            <person name="Bouchez O."/>
            <person name="Zahm M."/>
            <person name="Besnard G."/>
            <person name="Bellafiore S."/>
        </authorList>
    </citation>
    <scope>NUCLEOTIDE SEQUENCE</scope>
    <source>
        <strain evidence="3">VN-18</strain>
    </source>
</reference>
<proteinExistence type="predicted"/>
<name>A0A8T0A1V2_9BILA</name>
<evidence type="ECO:0000256" key="2">
    <source>
        <dbReference type="SAM" id="Phobius"/>
    </source>
</evidence>
<protein>
    <submittedName>
        <fullName evidence="3">Uncharacterized protein</fullName>
    </submittedName>
</protein>
<evidence type="ECO:0000313" key="4">
    <source>
        <dbReference type="Proteomes" id="UP000605970"/>
    </source>
</evidence>
<feature type="transmembrane region" description="Helical" evidence="2">
    <location>
        <begin position="63"/>
        <end position="87"/>
    </location>
</feature>
<evidence type="ECO:0000256" key="1">
    <source>
        <dbReference type="SAM" id="MobiDB-lite"/>
    </source>
</evidence>